<keyword evidence="4" id="KW-1185">Reference proteome</keyword>
<evidence type="ECO:0000313" key="3">
    <source>
        <dbReference type="EMBL" id="NVN40892.1"/>
    </source>
</evidence>
<name>A0A850PG81_9PROT</name>
<comment type="caution">
    <text evidence="3">The sequence shown here is derived from an EMBL/GenBank/DDBJ whole genome shotgun (WGS) entry which is preliminary data.</text>
</comment>
<keyword evidence="2" id="KW-0812">Transmembrane</keyword>
<dbReference type="NCBIfam" id="TIGR01845">
    <property type="entry name" value="outer_NodT"/>
    <property type="match status" value="1"/>
</dbReference>
<dbReference type="Gene3D" id="2.20.200.10">
    <property type="entry name" value="Outer membrane efflux proteins (OEP)"/>
    <property type="match status" value="1"/>
</dbReference>
<evidence type="ECO:0000256" key="1">
    <source>
        <dbReference type="ARBA" id="ARBA00007613"/>
    </source>
</evidence>
<dbReference type="SUPFAM" id="SSF56954">
    <property type="entry name" value="Outer membrane efflux proteins (OEP)"/>
    <property type="match status" value="1"/>
</dbReference>
<dbReference type="Proteomes" id="UP000585665">
    <property type="component" value="Unassembled WGS sequence"/>
</dbReference>
<accession>A0A850PG81</accession>
<comment type="subcellular location">
    <subcellularLocation>
        <location evidence="2">Cell membrane</location>
        <topology evidence="2">Lipid-anchor</topology>
    </subcellularLocation>
</comment>
<keyword evidence="2" id="KW-0472">Membrane</keyword>
<dbReference type="PROSITE" id="PS51257">
    <property type="entry name" value="PROKAR_LIPOPROTEIN"/>
    <property type="match status" value="1"/>
</dbReference>
<reference evidence="3 4" key="1">
    <citation type="submission" date="2020-06" db="EMBL/GenBank/DDBJ databases">
        <title>Description of novel acetic acid bacteria.</title>
        <authorList>
            <person name="Sombolestani A."/>
        </authorList>
    </citation>
    <scope>NUCLEOTIDE SEQUENCE [LARGE SCALE GENOMIC DNA]</scope>
    <source>
        <strain evidence="3 4">LMG 27010</strain>
    </source>
</reference>
<organism evidence="3 4">
    <name type="scientific">Ameyamaea chiangmaiensis</name>
    <dbReference type="NCBI Taxonomy" id="442969"/>
    <lineage>
        <taxon>Bacteria</taxon>
        <taxon>Pseudomonadati</taxon>
        <taxon>Pseudomonadota</taxon>
        <taxon>Alphaproteobacteria</taxon>
        <taxon>Acetobacterales</taxon>
        <taxon>Acetobacteraceae</taxon>
        <taxon>Ameyamaea</taxon>
    </lineage>
</organism>
<protein>
    <submittedName>
        <fullName evidence="3">Efflux transporter outer membrane subunit</fullName>
    </submittedName>
</protein>
<evidence type="ECO:0000313" key="4">
    <source>
        <dbReference type="Proteomes" id="UP000585665"/>
    </source>
</evidence>
<keyword evidence="2" id="KW-0564">Palmitate</keyword>
<dbReference type="InterPro" id="IPR010131">
    <property type="entry name" value="MdtP/NodT-like"/>
</dbReference>
<keyword evidence="2" id="KW-1134">Transmembrane beta strand</keyword>
<dbReference type="Gene3D" id="1.20.1600.10">
    <property type="entry name" value="Outer membrane efflux proteins (OEP)"/>
    <property type="match status" value="1"/>
</dbReference>
<dbReference type="GO" id="GO:0005886">
    <property type="term" value="C:plasma membrane"/>
    <property type="evidence" value="ECO:0007669"/>
    <property type="project" value="UniProtKB-SubCell"/>
</dbReference>
<dbReference type="PANTHER" id="PTHR30203:SF25">
    <property type="entry name" value="OUTER MEMBRANE PROTEIN-RELATED"/>
    <property type="match status" value="1"/>
</dbReference>
<dbReference type="EMBL" id="JABXXR010000072">
    <property type="protein sequence ID" value="NVN40892.1"/>
    <property type="molecule type" value="Genomic_DNA"/>
</dbReference>
<dbReference type="RefSeq" id="WP_176613828.1">
    <property type="nucleotide sequence ID" value="NZ_JABXXR010000072.1"/>
</dbReference>
<dbReference type="PANTHER" id="PTHR30203">
    <property type="entry name" value="OUTER MEMBRANE CATION EFFLUX PROTEIN"/>
    <property type="match status" value="1"/>
</dbReference>
<dbReference type="AlphaFoldDB" id="A0A850PG81"/>
<proteinExistence type="inferred from homology"/>
<comment type="similarity">
    <text evidence="1 2">Belongs to the outer membrane factor (OMF) (TC 1.B.17) family.</text>
</comment>
<keyword evidence="2" id="KW-0449">Lipoprotein</keyword>
<sequence length="511" mass="55633">MRLSFRALITGLTIAATGCAVGPDYHKPTPWTPPAWQPSTRADQAPGHSVPVAVAADVAWWDQFHDPELSALERRVATDNLDVRVATARLAESRAQLRMAGAERFPGLSASGSYSRSQYSTKELQRAISRVGGELGGENGQFIRDSSGSAKIPQLDMWADSIDASWEVDLWGRVRRQYEVARADMAASEEEQRAVLIGRMAELARDYMTLRGAQQQLRITHDDITVAGQLLTLAQSRYRSGLVSDLDVESARSQLAADQAQVAPLEQSIAEQINALSLLMGAPPHALDAELATPSAIPPVPPRVPVGIPSELARRRPDIREAEDKLHAATADVGEAVAEFYPKITIDASFGFQSLSFRDLGFWNAKAWNVGPSITLPIFQGGRLRGQLELKKSAQKEAAISYQQTVLGAWRDVDNALTAYREEQLRLDGLKREADADAHSLELARSQYRSGLVTYISVLDAQRHALSSHLSVTQSTANVSGNLVALYNALGGGWEIAMPDLEAMQVAKATH</sequence>
<evidence type="ECO:0000256" key="2">
    <source>
        <dbReference type="RuleBase" id="RU362097"/>
    </source>
</evidence>
<dbReference type="GO" id="GO:0015562">
    <property type="term" value="F:efflux transmembrane transporter activity"/>
    <property type="evidence" value="ECO:0007669"/>
    <property type="project" value="InterPro"/>
</dbReference>
<dbReference type="InterPro" id="IPR003423">
    <property type="entry name" value="OMP_efflux"/>
</dbReference>
<gene>
    <name evidence="3" type="ORF">HUK82_09995</name>
</gene>
<dbReference type="Pfam" id="PF02321">
    <property type="entry name" value="OEP"/>
    <property type="match status" value="2"/>
</dbReference>